<evidence type="ECO:0000313" key="10">
    <source>
        <dbReference type="Proteomes" id="UP000694402"/>
    </source>
</evidence>
<dbReference type="FunFam" id="1.10.418.10:FF:000035">
    <property type="entry name" value="girdin isoform X1"/>
    <property type="match status" value="1"/>
</dbReference>
<organism evidence="9 10">
    <name type="scientific">Oncorhynchus tshawytscha</name>
    <name type="common">Chinook salmon</name>
    <name type="synonym">Salmo tshawytscha</name>
    <dbReference type="NCBI Taxonomy" id="74940"/>
    <lineage>
        <taxon>Eukaryota</taxon>
        <taxon>Metazoa</taxon>
        <taxon>Chordata</taxon>
        <taxon>Craniata</taxon>
        <taxon>Vertebrata</taxon>
        <taxon>Euteleostomi</taxon>
        <taxon>Actinopterygii</taxon>
        <taxon>Neopterygii</taxon>
        <taxon>Teleostei</taxon>
        <taxon>Protacanthopterygii</taxon>
        <taxon>Salmoniformes</taxon>
        <taxon>Salmonidae</taxon>
        <taxon>Salmoninae</taxon>
        <taxon>Oncorhynchus</taxon>
    </lineage>
</organism>
<feature type="compositionally biased region" description="Low complexity" evidence="7">
    <location>
        <begin position="1336"/>
        <end position="1353"/>
    </location>
</feature>
<feature type="coiled-coil region" evidence="6">
    <location>
        <begin position="1044"/>
        <end position="1270"/>
    </location>
</feature>
<dbReference type="GO" id="GO:0008017">
    <property type="term" value="F:microtubule binding"/>
    <property type="evidence" value="ECO:0007669"/>
    <property type="project" value="TreeGrafter"/>
</dbReference>
<dbReference type="GO" id="GO:0051959">
    <property type="term" value="F:dynein light intermediate chain binding"/>
    <property type="evidence" value="ECO:0007669"/>
    <property type="project" value="TreeGrafter"/>
</dbReference>
<dbReference type="InterPro" id="IPR001715">
    <property type="entry name" value="CH_dom"/>
</dbReference>
<feature type="domain" description="Calponin-homology (CH)" evidence="8">
    <location>
        <begin position="12"/>
        <end position="128"/>
    </location>
</feature>
<evidence type="ECO:0000256" key="2">
    <source>
        <dbReference type="ARBA" id="ARBA00022490"/>
    </source>
</evidence>
<gene>
    <name evidence="9" type="primary">LOC112263645</name>
</gene>
<feature type="coiled-coil region" evidence="6">
    <location>
        <begin position="442"/>
        <end position="469"/>
    </location>
</feature>
<dbReference type="Ensembl" id="ENSOTST00005004491.2">
    <property type="protein sequence ID" value="ENSOTSP00005004041.2"/>
    <property type="gene ID" value="ENSOTSG00005002278.2"/>
</dbReference>
<feature type="compositionally biased region" description="Low complexity" evidence="7">
    <location>
        <begin position="1607"/>
        <end position="1616"/>
    </location>
</feature>
<dbReference type="GO" id="GO:0005085">
    <property type="term" value="F:guanyl-nucleotide exchange factor activity"/>
    <property type="evidence" value="ECO:0007669"/>
    <property type="project" value="UniProtKB-KW"/>
</dbReference>
<dbReference type="PANTHER" id="PTHR18947">
    <property type="entry name" value="HOOK PROTEINS"/>
    <property type="match status" value="1"/>
</dbReference>
<dbReference type="GO" id="GO:0031122">
    <property type="term" value="P:cytoplasmic microtubule organization"/>
    <property type="evidence" value="ECO:0007669"/>
    <property type="project" value="TreeGrafter"/>
</dbReference>
<feature type="compositionally biased region" description="Low complexity" evidence="7">
    <location>
        <begin position="1407"/>
        <end position="1432"/>
    </location>
</feature>
<feature type="region of interest" description="Disordered" evidence="7">
    <location>
        <begin position="703"/>
        <end position="723"/>
    </location>
</feature>
<keyword evidence="4 6" id="KW-0175">Coiled coil</keyword>
<feature type="compositionally biased region" description="Basic and acidic residues" evidence="7">
    <location>
        <begin position="554"/>
        <end position="570"/>
    </location>
</feature>
<evidence type="ECO:0000313" key="9">
    <source>
        <dbReference type="Ensembl" id="ENSOTSP00005004041.2"/>
    </source>
</evidence>
<dbReference type="GeneID" id="112263645"/>
<feature type="coiled-coil region" evidence="6">
    <location>
        <begin position="379"/>
        <end position="413"/>
    </location>
</feature>
<feature type="region of interest" description="Disordered" evidence="7">
    <location>
        <begin position="895"/>
        <end position="919"/>
    </location>
</feature>
<proteinExistence type="inferred from homology"/>
<accession>A0A8C8C436</accession>
<feature type="compositionally biased region" description="Polar residues" evidence="7">
    <location>
        <begin position="1467"/>
        <end position="1480"/>
    </location>
</feature>
<feature type="compositionally biased region" description="Low complexity" evidence="7">
    <location>
        <begin position="1634"/>
        <end position="1644"/>
    </location>
</feature>
<feature type="region of interest" description="Disordered" evidence="7">
    <location>
        <begin position="554"/>
        <end position="578"/>
    </location>
</feature>
<dbReference type="InterPro" id="IPR043936">
    <property type="entry name" value="HOOK_N"/>
</dbReference>
<dbReference type="Proteomes" id="UP000694402">
    <property type="component" value="Unassembled WGS sequence"/>
</dbReference>
<reference evidence="9" key="2">
    <citation type="submission" date="2025-09" db="UniProtKB">
        <authorList>
            <consortium name="Ensembl"/>
        </authorList>
    </citation>
    <scope>IDENTIFICATION</scope>
</reference>
<dbReference type="GO" id="GO:0007165">
    <property type="term" value="P:signal transduction"/>
    <property type="evidence" value="ECO:0007669"/>
    <property type="project" value="UniProtKB-ARBA"/>
</dbReference>
<feature type="compositionally biased region" description="Polar residues" evidence="7">
    <location>
        <begin position="603"/>
        <end position="631"/>
    </location>
</feature>
<feature type="region of interest" description="Disordered" evidence="7">
    <location>
        <begin position="208"/>
        <end position="239"/>
    </location>
</feature>
<dbReference type="RefSeq" id="XP_042159824.1">
    <property type="nucleotide sequence ID" value="XM_042303890.1"/>
</dbReference>
<dbReference type="Pfam" id="PF19047">
    <property type="entry name" value="HOOK_N"/>
    <property type="match status" value="1"/>
</dbReference>
<dbReference type="PROSITE" id="PS50021">
    <property type="entry name" value="CH"/>
    <property type="match status" value="1"/>
</dbReference>
<feature type="region of interest" description="Disordered" evidence="7">
    <location>
        <begin position="1291"/>
        <end position="1499"/>
    </location>
</feature>
<evidence type="ECO:0000256" key="3">
    <source>
        <dbReference type="ARBA" id="ARBA00022658"/>
    </source>
</evidence>
<dbReference type="GO" id="GO:0005737">
    <property type="term" value="C:cytoplasm"/>
    <property type="evidence" value="ECO:0007669"/>
    <property type="project" value="UniProtKB-SubCell"/>
</dbReference>
<dbReference type="GO" id="GO:0005813">
    <property type="term" value="C:centrosome"/>
    <property type="evidence" value="ECO:0007669"/>
    <property type="project" value="TreeGrafter"/>
</dbReference>
<feature type="compositionally biased region" description="Basic and acidic residues" evidence="7">
    <location>
        <begin position="1294"/>
        <end position="1309"/>
    </location>
</feature>
<feature type="region of interest" description="Disordered" evidence="7">
    <location>
        <begin position="1504"/>
        <end position="1523"/>
    </location>
</feature>
<evidence type="ECO:0000256" key="6">
    <source>
        <dbReference type="SAM" id="Coils"/>
    </source>
</evidence>
<feature type="compositionally biased region" description="Polar residues" evidence="7">
    <location>
        <begin position="1437"/>
        <end position="1456"/>
    </location>
</feature>
<dbReference type="PANTHER" id="PTHR18947:SF30">
    <property type="entry name" value="GIRDIN"/>
    <property type="match status" value="1"/>
</dbReference>
<keyword evidence="2" id="KW-0963">Cytoplasm</keyword>
<comment type="subcellular location">
    <subcellularLocation>
        <location evidence="1">Cytoplasm</location>
    </subcellularLocation>
</comment>
<evidence type="ECO:0000256" key="5">
    <source>
        <dbReference type="ARBA" id="ARBA00061299"/>
    </source>
</evidence>
<evidence type="ECO:0000256" key="7">
    <source>
        <dbReference type="SAM" id="MobiDB-lite"/>
    </source>
</evidence>
<evidence type="ECO:0000256" key="4">
    <source>
        <dbReference type="ARBA" id="ARBA00023054"/>
    </source>
</evidence>
<dbReference type="GeneTree" id="ENSGT00940000155559"/>
<keyword evidence="3" id="KW-0344">Guanine-nucleotide releasing factor</keyword>
<comment type="similarity">
    <text evidence="5">Belongs to the CCDC88 family.</text>
</comment>
<feature type="region of interest" description="Disordered" evidence="7">
    <location>
        <begin position="1583"/>
        <end position="1673"/>
    </location>
</feature>
<evidence type="ECO:0000256" key="1">
    <source>
        <dbReference type="ARBA" id="ARBA00004496"/>
    </source>
</evidence>
<feature type="region of interest" description="Disordered" evidence="7">
    <location>
        <begin position="603"/>
        <end position="635"/>
    </location>
</feature>
<name>A0A8C8C436_ONCTS</name>
<feature type="compositionally biased region" description="Polar residues" evidence="7">
    <location>
        <begin position="227"/>
        <end position="236"/>
    </location>
</feature>
<keyword evidence="10" id="KW-1185">Reference proteome</keyword>
<feature type="compositionally biased region" description="Polar residues" evidence="7">
    <location>
        <begin position="1385"/>
        <end position="1406"/>
    </location>
</feature>
<protein>
    <recommendedName>
        <fullName evidence="8">Calponin-homology (CH) domain-containing protein</fullName>
    </recommendedName>
</protein>
<dbReference type="GO" id="GO:0030705">
    <property type="term" value="P:cytoskeleton-dependent intracellular transport"/>
    <property type="evidence" value="ECO:0007669"/>
    <property type="project" value="InterPro"/>
</dbReference>
<sequence length="1771" mass="201354">MESEVFLPHLEQFMLSPLVIWVKTFGQNYGNMTLDYPELLDGVVLNKIMIQINPKATLPSVNKVNDDPSQRILNLTALIRQIKTYYLETLRQLIMMPLPNVLVLGRTPHCEQSLEEMKKLLLLLLGCAVQCEKKEEYVERIQTLDFDTKAAIAAHIQEVTHSQDSVLDLHWLEASELCAEDLETLFRRLVDQRDTQLETILELMQEIESTPSPSPPSAQSPSDCPSMQQQATSHQHLSVELADSKAKVRRLRQELEEKSEQVQDCRQELENMEAEFNRIQQENSVLLAEARSARTYRDELDALRERAIRADKLESEVGRYREKLHNMEFYKAKVEELKEDNSVLLETKAVLQQQLEGWRARSDKLHQLQKHSLLLNARVHVMEQEKEVERRRMEELQEENLALELAQRRSMEESQHLGWELEQLSRSPDNSQGQKSLGEEVVEGTRSRLLRLERENQSLLRTVEELRAADLSLGPQHNHNHEHTWRDGQRPTNTAEVVREYLGSLDNTSWEQSELVIKEDCDIDIDTSHHRDPECNGVSVDLEGEIDRLERESETLKEKMDLQKQEKGQLEDGESCDLSDPIADLEAVAKDNTCNLLQPGASVSLTRDTSPYSTRENSSTGLQARASSSSTKHTERLEAKCRALDTENQRLQAALDNTGRKLQRLEAEVHELEAENQILQAGLEELRISSRRMEQLEQEKQTLEQEASGLERDKRRLEKENRRLRQQAEIQDSTLDGSNLRVASLERENRGMGKEVERLKEVEERVKGLERDNRELAKQGAINQRALVTLREELVSDKLKTQQRENELERLAHELEMRVLNQDTSPQSDEETPDTSRFKMLESELESSLKRSLQIKEDKMAAVEARLQESSTLNQQLRQELKTVRLNYEALLQREEEEHAARSPTPQRESDRAVSGWQRESQEATRELLRVKDRLIEVERNNATLQAERQALQVQLRQLETQSDGLQAQILALQRQTASLQENNTALQTHNANLQVEKSTLNSQSASLLTQNAQLQCQQSSTEGDKEVAMREREELRGVHDQLLRDHERLAALHERQAMDYEALMGKHGCLKNAHRTLELEHRTLEDRYKTLLRQKAKLEGLEKALREEQDKMSVEKEQHRTTASECRQLRDEKDWLNQTYRQLLKDQEELQADHKNMKTLLNSTKLEQTKLESDFNKLREQYQQLDITNTKLTNQCELLSQLKGNLEEENRHLLDQIQTLMLQNRTLLEQTMESKDLFHVEQRQHIDKLNELRRQKEKLEEKIMDQYKFYDPSPPRRRGNWIALKMRKLMKPRSRERCGPTSSSDHHRSLTPTRSGSFEALPPTSPSASCCQDNGSFVGSDGSGGSTTSPRRSSNKDYNDSAVAADFDDGDELQNHGLNGVPSRAQSQSSGEFSLSLDNEPWSNGSSPVQPPLSSRRSSSSCLPPSDTSTPRHTRQNPSPTTHTQQRSTSLTHTSSNKHRERVGVKNSSPIAIANTQGSVPCRGREVGSTQDPWPRRSVLRRCASGSRAPHRPSEGNVPKTAQGKVAVLSRSGLGLNKAPETTTTRASAMSPITVLYVQGKSSSVSGCLNCFSTPLGKEARLRGPWSPASLPRASSVISTAEGSSRRSSVNSDSRVMAKVDPLPIMESDGSPNQVQQNQNKQNNPEERDTDNHPPPPSKPPRDPAIATDRPKSTCQESLFGGTQFNLDSVFSDTIFSESVVTTTTSSSSNNNDKNQTFLCLNPDLERNISCPLLRQESTNGTALGHMDNVQSQNGGQEDCESNTVEITQC</sequence>
<evidence type="ECO:0000259" key="8">
    <source>
        <dbReference type="PROSITE" id="PS50021"/>
    </source>
</evidence>
<reference evidence="9" key="1">
    <citation type="submission" date="2025-08" db="UniProtKB">
        <authorList>
            <consortium name="Ensembl"/>
        </authorList>
    </citation>
    <scope>IDENTIFICATION</scope>
</reference>